<dbReference type="PROSITE" id="PS00595">
    <property type="entry name" value="AA_TRANSFER_CLASS_5"/>
    <property type="match status" value="1"/>
</dbReference>
<organism evidence="15 16">
    <name type="scientific">Sutterella parvirubra YIT 11816</name>
    <dbReference type="NCBI Taxonomy" id="762967"/>
    <lineage>
        <taxon>Bacteria</taxon>
        <taxon>Pseudomonadati</taxon>
        <taxon>Pseudomonadota</taxon>
        <taxon>Betaproteobacteria</taxon>
        <taxon>Burkholderiales</taxon>
        <taxon>Sutterellaceae</taxon>
        <taxon>Sutterella</taxon>
    </lineage>
</organism>
<dbReference type="InterPro" id="IPR020578">
    <property type="entry name" value="Aminotrans_V_PyrdxlP_BS"/>
</dbReference>
<comment type="subcellular location">
    <subcellularLocation>
        <location evidence="12">Cytoplasm</location>
    </subcellularLocation>
</comment>
<keyword evidence="12" id="KW-0963">Cytoplasm</keyword>
<comment type="catalytic activity">
    <reaction evidence="11 12 13">
        <text>O-phospho-L-serine + 2-oxoglutarate = 3-phosphooxypyruvate + L-glutamate</text>
        <dbReference type="Rhea" id="RHEA:14329"/>
        <dbReference type="ChEBI" id="CHEBI:16810"/>
        <dbReference type="ChEBI" id="CHEBI:18110"/>
        <dbReference type="ChEBI" id="CHEBI:29985"/>
        <dbReference type="ChEBI" id="CHEBI:57524"/>
        <dbReference type="EC" id="2.6.1.52"/>
    </reaction>
</comment>
<evidence type="ECO:0000256" key="6">
    <source>
        <dbReference type="ARBA" id="ARBA00022679"/>
    </source>
</evidence>
<evidence type="ECO:0000256" key="12">
    <source>
        <dbReference type="HAMAP-Rule" id="MF_00160"/>
    </source>
</evidence>
<keyword evidence="16" id="KW-1185">Reference proteome</keyword>
<dbReference type="GO" id="GO:0005737">
    <property type="term" value="C:cytoplasm"/>
    <property type="evidence" value="ECO:0007669"/>
    <property type="project" value="UniProtKB-SubCell"/>
</dbReference>
<dbReference type="Gene3D" id="3.40.640.10">
    <property type="entry name" value="Type I PLP-dependent aspartate aminotransferase-like (Major domain)"/>
    <property type="match status" value="1"/>
</dbReference>
<evidence type="ECO:0000313" key="16">
    <source>
        <dbReference type="Proteomes" id="UP000004956"/>
    </source>
</evidence>
<dbReference type="GO" id="GO:0006564">
    <property type="term" value="P:L-serine biosynthetic process"/>
    <property type="evidence" value="ECO:0007669"/>
    <property type="project" value="UniProtKB-UniRule"/>
</dbReference>
<protein>
    <recommendedName>
        <fullName evidence="12">Phosphoserine aminotransferase</fullName>
        <ecNumber evidence="12">2.6.1.52</ecNumber>
    </recommendedName>
    <alternativeName>
        <fullName evidence="12">Phosphohydroxythreonine aminotransferase</fullName>
        <shortName evidence="12">PSAT</shortName>
    </alternativeName>
</protein>
<feature type="modified residue" description="N6-(pyridoxal phosphate)lysine" evidence="12">
    <location>
        <position position="194"/>
    </location>
</feature>
<proteinExistence type="inferred from homology"/>
<dbReference type="PANTHER" id="PTHR43247">
    <property type="entry name" value="PHOSPHOSERINE AMINOTRANSFERASE"/>
    <property type="match status" value="1"/>
</dbReference>
<dbReference type="NCBIfam" id="TIGR01364">
    <property type="entry name" value="serC_1"/>
    <property type="match status" value="1"/>
</dbReference>
<keyword evidence="6 12" id="KW-0808">Transferase</keyword>
<dbReference type="EMBL" id="AFBQ01000044">
    <property type="protein sequence ID" value="EHY32211.1"/>
    <property type="molecule type" value="Genomic_DNA"/>
</dbReference>
<dbReference type="Gene3D" id="3.90.1150.10">
    <property type="entry name" value="Aspartate Aminotransferase, domain 1"/>
    <property type="match status" value="1"/>
</dbReference>
<evidence type="ECO:0000256" key="3">
    <source>
        <dbReference type="ARBA" id="ARBA00006904"/>
    </source>
</evidence>
<comment type="pathway">
    <text evidence="2 12 13">Amino-acid biosynthesis; L-serine biosynthesis; L-serine from 3-phospho-D-glycerate: step 2/3.</text>
</comment>
<feature type="binding site" evidence="12">
    <location>
        <position position="102"/>
    </location>
    <ligand>
        <name>pyridoxal 5'-phosphate</name>
        <dbReference type="ChEBI" id="CHEBI:597326"/>
    </ligand>
</feature>
<accession>H3KCE1</accession>
<dbReference type="OrthoDB" id="9809412at2"/>
<dbReference type="InterPro" id="IPR015424">
    <property type="entry name" value="PyrdxlP-dep_Trfase"/>
</dbReference>
<dbReference type="FunFam" id="3.90.1150.10:FF:000006">
    <property type="entry name" value="Phosphoserine aminotransferase"/>
    <property type="match status" value="1"/>
</dbReference>
<dbReference type="STRING" id="762967.HMPREF9440_00393"/>
<comment type="caution">
    <text evidence="12">Lacks conserved residue(s) required for the propagation of feature annotation.</text>
</comment>
<dbReference type="NCBIfam" id="NF003764">
    <property type="entry name" value="PRK05355.1"/>
    <property type="match status" value="1"/>
</dbReference>
<dbReference type="EC" id="2.6.1.52" evidence="12"/>
<comment type="catalytic activity">
    <reaction evidence="10 12">
        <text>4-(phosphooxy)-L-threonine + 2-oxoglutarate = (R)-3-hydroxy-2-oxo-4-phosphooxybutanoate + L-glutamate</text>
        <dbReference type="Rhea" id="RHEA:16573"/>
        <dbReference type="ChEBI" id="CHEBI:16810"/>
        <dbReference type="ChEBI" id="CHEBI:29985"/>
        <dbReference type="ChEBI" id="CHEBI:58452"/>
        <dbReference type="ChEBI" id="CHEBI:58538"/>
        <dbReference type="EC" id="2.6.1.52"/>
    </reaction>
</comment>
<evidence type="ECO:0000256" key="11">
    <source>
        <dbReference type="ARBA" id="ARBA00049007"/>
    </source>
</evidence>
<evidence type="ECO:0000256" key="4">
    <source>
        <dbReference type="ARBA" id="ARBA00022576"/>
    </source>
</evidence>
<dbReference type="InterPro" id="IPR015422">
    <property type="entry name" value="PyrdxlP-dep_Trfase_small"/>
</dbReference>
<comment type="caution">
    <text evidence="15">The sequence shown here is derived from an EMBL/GenBank/DDBJ whole genome shotgun (WGS) entry which is preliminary data.</text>
</comment>
<comment type="cofactor">
    <cofactor evidence="12">
        <name>pyridoxal 5'-phosphate</name>
        <dbReference type="ChEBI" id="CHEBI:597326"/>
    </cofactor>
    <text evidence="12">Binds 1 pyridoxal phosphate per subunit.</text>
</comment>
<dbReference type="HOGENOM" id="CLU_034866_0_2_4"/>
<feature type="binding site" evidence="12">
    <location>
        <begin position="235"/>
        <end position="236"/>
    </location>
    <ligand>
        <name>pyridoxal 5'-phosphate</name>
        <dbReference type="ChEBI" id="CHEBI:597326"/>
    </ligand>
</feature>
<keyword evidence="8 12" id="KW-0664">Pyridoxine biosynthesis</keyword>
<dbReference type="PATRIC" id="fig|762967.3.peg.330"/>
<dbReference type="FunFam" id="3.40.640.10:FF:000010">
    <property type="entry name" value="Phosphoserine aminotransferase"/>
    <property type="match status" value="1"/>
</dbReference>
<evidence type="ECO:0000256" key="13">
    <source>
        <dbReference type="RuleBase" id="RU004505"/>
    </source>
</evidence>
<dbReference type="GO" id="GO:0004648">
    <property type="term" value="F:O-phospho-L-serine:2-oxoglutarate aminotransferase activity"/>
    <property type="evidence" value="ECO:0007669"/>
    <property type="project" value="UniProtKB-UniRule"/>
</dbReference>
<evidence type="ECO:0000256" key="2">
    <source>
        <dbReference type="ARBA" id="ARBA00005099"/>
    </source>
</evidence>
<feature type="binding site" evidence="12">
    <location>
        <begin position="76"/>
        <end position="77"/>
    </location>
    <ligand>
        <name>pyridoxal 5'-phosphate</name>
        <dbReference type="ChEBI" id="CHEBI:597326"/>
    </ligand>
</feature>
<dbReference type="InterPro" id="IPR015421">
    <property type="entry name" value="PyrdxlP-dep_Trfase_major"/>
</dbReference>
<feature type="domain" description="Aminotransferase class V" evidence="14">
    <location>
        <begin position="5"/>
        <end position="342"/>
    </location>
</feature>
<dbReference type="InterPro" id="IPR022278">
    <property type="entry name" value="Pser_aminoTfrase"/>
</dbReference>
<dbReference type="AlphaFoldDB" id="H3KCE1"/>
<evidence type="ECO:0000256" key="10">
    <source>
        <dbReference type="ARBA" id="ARBA00047630"/>
    </source>
</evidence>
<dbReference type="UniPathway" id="UPA00244">
    <property type="reaction ID" value="UER00311"/>
</dbReference>
<dbReference type="GO" id="GO:0008615">
    <property type="term" value="P:pyridoxine biosynthetic process"/>
    <property type="evidence" value="ECO:0007669"/>
    <property type="project" value="UniProtKB-UniRule"/>
</dbReference>
<comment type="subunit">
    <text evidence="12">Homodimer.</text>
</comment>
<evidence type="ECO:0000256" key="7">
    <source>
        <dbReference type="ARBA" id="ARBA00022898"/>
    </source>
</evidence>
<feature type="binding site" evidence="12">
    <location>
        <position position="42"/>
    </location>
    <ligand>
        <name>L-glutamate</name>
        <dbReference type="ChEBI" id="CHEBI:29985"/>
    </ligand>
</feature>
<comment type="pathway">
    <text evidence="1 12">Cofactor biosynthesis; pyridoxine 5'-phosphate biosynthesis; pyridoxine 5'-phosphate from D-erythrose 4-phosphate: step 3/5.</text>
</comment>
<dbReference type="InterPro" id="IPR000192">
    <property type="entry name" value="Aminotrans_V_dom"/>
</dbReference>
<reference evidence="15 16" key="1">
    <citation type="submission" date="2011-11" db="EMBL/GenBank/DDBJ databases">
        <authorList>
            <person name="Weinstock G."/>
            <person name="Sodergren E."/>
            <person name="Clifton S."/>
            <person name="Fulton L."/>
            <person name="Fulton B."/>
            <person name="Courtney L."/>
            <person name="Fronick C."/>
            <person name="Harrison M."/>
            <person name="Strong C."/>
            <person name="Farmer C."/>
            <person name="Delahaunty K."/>
            <person name="Markovic C."/>
            <person name="Hall O."/>
            <person name="Minx P."/>
            <person name="Tomlinson C."/>
            <person name="Mitreva M."/>
            <person name="Hou S."/>
            <person name="Chen J."/>
            <person name="Wollam A."/>
            <person name="Pepin K.H."/>
            <person name="Johnson M."/>
            <person name="Bhonagiri V."/>
            <person name="Zhang X."/>
            <person name="Suruliraj S."/>
            <person name="Warren W."/>
            <person name="Chinwalla A."/>
            <person name="Mardis E.R."/>
            <person name="Wilson R.K."/>
        </authorList>
    </citation>
    <scope>NUCLEOTIDE SEQUENCE [LARGE SCALE GENOMIC DNA]</scope>
    <source>
        <strain evidence="15 16">YIT 11816</strain>
    </source>
</reference>
<dbReference type="Proteomes" id="UP000004956">
    <property type="component" value="Unassembled WGS sequence"/>
</dbReference>
<keyword evidence="4 12" id="KW-0032">Aminotransferase</keyword>
<evidence type="ECO:0000259" key="14">
    <source>
        <dbReference type="Pfam" id="PF00266"/>
    </source>
</evidence>
<comment type="function">
    <text evidence="12">Catalyzes the reversible conversion of 3-phosphohydroxypyruvate to phosphoserine and of 3-hydroxy-2-oxo-4-phosphonooxybutanoate to phosphohydroxythreonine.</text>
</comment>
<sequence length="359" mass="39485">MKRPYNFSAGPSMLPEPVLETIQAELMDYRGLGCSVMELNHRSDAFEEILHGLEARIRRLLKVPEDYAVLFCPGGGRMQFSMVPLNLLGAGVSASYVVTGTWSKGAANEAARFARVHVAYHGNGTKLPDEEMLDIPEDASYVYYCDNETVHGIEFPEPPAAMVGIPVACDMSSNFMSRPFDVSRYGLVWAGTQKNFGIAGLAVVIVRRDLLGLASPEVPTMLNYDTYVRTGNLPNTPPVTQIYVANLMAQWIEKEGGLDVMNTRAIERSSMVYDALDACPHMYATKVDPKARSRMNVTFRLRDEMLTDVFVKEAAEAGFINLAGHRTVGGIRASLYNAMPIEGAAGLSSFIRTFALRHA</sequence>
<evidence type="ECO:0000256" key="1">
    <source>
        <dbReference type="ARBA" id="ARBA00004915"/>
    </source>
</evidence>
<dbReference type="HAMAP" id="MF_00160">
    <property type="entry name" value="SerC_aminotrans_5"/>
    <property type="match status" value="1"/>
</dbReference>
<dbReference type="Pfam" id="PF00266">
    <property type="entry name" value="Aminotran_5"/>
    <property type="match status" value="1"/>
</dbReference>
<evidence type="ECO:0000256" key="5">
    <source>
        <dbReference type="ARBA" id="ARBA00022605"/>
    </source>
</evidence>
<dbReference type="GO" id="GO:0030170">
    <property type="term" value="F:pyridoxal phosphate binding"/>
    <property type="evidence" value="ECO:0007669"/>
    <property type="project" value="UniProtKB-UniRule"/>
</dbReference>
<evidence type="ECO:0000256" key="8">
    <source>
        <dbReference type="ARBA" id="ARBA00023096"/>
    </source>
</evidence>
<keyword evidence="7 12" id="KW-0663">Pyridoxal phosphate</keyword>
<keyword evidence="9 12" id="KW-0718">Serine biosynthesis</keyword>
<dbReference type="PANTHER" id="PTHR43247:SF1">
    <property type="entry name" value="PHOSPHOSERINE AMINOTRANSFERASE"/>
    <property type="match status" value="1"/>
</dbReference>
<comment type="similarity">
    <text evidence="3 12">Belongs to the class-V pyridoxal-phosphate-dependent aminotransferase family. SerC subfamily.</text>
</comment>
<feature type="binding site" evidence="12">
    <location>
        <position position="149"/>
    </location>
    <ligand>
        <name>pyridoxal 5'-phosphate</name>
        <dbReference type="ChEBI" id="CHEBI:597326"/>
    </ligand>
</feature>
<feature type="binding site" evidence="12">
    <location>
        <position position="193"/>
    </location>
    <ligand>
        <name>pyridoxal 5'-phosphate</name>
        <dbReference type="ChEBI" id="CHEBI:597326"/>
    </ligand>
</feature>
<evidence type="ECO:0000256" key="9">
    <source>
        <dbReference type="ARBA" id="ARBA00023299"/>
    </source>
</evidence>
<dbReference type="PIRSF" id="PIRSF000525">
    <property type="entry name" value="SerC"/>
    <property type="match status" value="1"/>
</dbReference>
<keyword evidence="5 12" id="KW-0028">Amino-acid biosynthesis</keyword>
<feature type="binding site" evidence="12">
    <location>
        <position position="170"/>
    </location>
    <ligand>
        <name>pyridoxal 5'-phosphate</name>
        <dbReference type="ChEBI" id="CHEBI:597326"/>
    </ligand>
</feature>
<dbReference type="SUPFAM" id="SSF53383">
    <property type="entry name" value="PLP-dependent transferases"/>
    <property type="match status" value="1"/>
</dbReference>
<evidence type="ECO:0000313" key="15">
    <source>
        <dbReference type="EMBL" id="EHY32211.1"/>
    </source>
</evidence>
<dbReference type="UniPathway" id="UPA00135">
    <property type="reaction ID" value="UER00197"/>
</dbReference>
<gene>
    <name evidence="12" type="primary">serC</name>
    <name evidence="15" type="ORF">HMPREF9440_00393</name>
</gene>
<name>H3KCE1_9BURK</name>